<accession>A5D6J9</accession>
<keyword evidence="4 11" id="KW-0812">Transmembrane</keyword>
<dbReference type="AlphaFoldDB" id="A5D6J9"/>
<dbReference type="GO" id="GO:0016020">
    <property type="term" value="C:membrane"/>
    <property type="evidence" value="ECO:0007669"/>
    <property type="project" value="UniProtKB-SubCell"/>
</dbReference>
<dbReference type="InterPro" id="IPR039428">
    <property type="entry name" value="NUOK/Mnh_C1-like"/>
</dbReference>
<evidence type="ECO:0000256" key="6">
    <source>
        <dbReference type="ARBA" id="ARBA00022989"/>
    </source>
</evidence>
<name>A5D6J9_9MYRI</name>
<comment type="similarity">
    <text evidence="2">Belongs to the complex I subunit 4L family.</text>
</comment>
<evidence type="ECO:0000256" key="8">
    <source>
        <dbReference type="ARBA" id="ARBA00023136"/>
    </source>
</evidence>
<evidence type="ECO:0000256" key="11">
    <source>
        <dbReference type="SAM" id="Phobius"/>
    </source>
</evidence>
<comment type="subcellular location">
    <subcellularLocation>
        <location evidence="1">Membrane</location>
        <topology evidence="1">Multi-pass membrane protein</topology>
    </subcellularLocation>
</comment>
<dbReference type="EMBL" id="AY691655">
    <property type="protein sequence ID" value="AAU13943.1"/>
    <property type="molecule type" value="Genomic_DNA"/>
</dbReference>
<dbReference type="Gene3D" id="1.10.287.3510">
    <property type="match status" value="1"/>
</dbReference>
<feature type="transmembrane region" description="Helical" evidence="11">
    <location>
        <begin position="21"/>
        <end position="43"/>
    </location>
</feature>
<evidence type="ECO:0000256" key="2">
    <source>
        <dbReference type="ARBA" id="ARBA00010519"/>
    </source>
</evidence>
<keyword evidence="7" id="KW-0520">NAD</keyword>
<evidence type="ECO:0000256" key="10">
    <source>
        <dbReference type="ARBA" id="ARBA00049551"/>
    </source>
</evidence>
<protein>
    <recommendedName>
        <fullName evidence="3">NADH-ubiquinone oxidoreductase chain 4L</fullName>
    </recommendedName>
    <alternativeName>
        <fullName evidence="9">NADH dehydrogenase subunit 4L</fullName>
    </alternativeName>
</protein>
<feature type="transmembrane region" description="Helical" evidence="11">
    <location>
        <begin position="55"/>
        <end position="76"/>
    </location>
</feature>
<evidence type="ECO:0000256" key="4">
    <source>
        <dbReference type="ARBA" id="ARBA00022692"/>
    </source>
</evidence>
<sequence>MLGSLMVILFGGWVYMSQYKHLLIMLVSLEMMALGIFWMMGVWNTLFYGEEFTLLMYLSMAACEGSLGLAILVGMVRSHGSDNFNNISILMC</sequence>
<reference evidence="12" key="1">
    <citation type="submission" date="2004-07" db="EMBL/GenBank/DDBJ databases">
        <authorList>
            <person name="Park S."/>
        </authorList>
    </citation>
    <scope>NUCLEOTIDE SEQUENCE</scope>
</reference>
<evidence type="ECO:0000313" key="12">
    <source>
        <dbReference type="EMBL" id="AAU13943.1"/>
    </source>
</evidence>
<keyword evidence="8 11" id="KW-0472">Membrane</keyword>
<dbReference type="GO" id="GO:0008137">
    <property type="term" value="F:NADH dehydrogenase (ubiquinone) activity"/>
    <property type="evidence" value="ECO:0007669"/>
    <property type="project" value="UniProtKB-EC"/>
</dbReference>
<comment type="catalytic activity">
    <reaction evidence="10">
        <text>a ubiquinone + NADH + 5 H(+)(in) = a ubiquinol + NAD(+) + 4 H(+)(out)</text>
        <dbReference type="Rhea" id="RHEA:29091"/>
        <dbReference type="Rhea" id="RHEA-COMP:9565"/>
        <dbReference type="Rhea" id="RHEA-COMP:9566"/>
        <dbReference type="ChEBI" id="CHEBI:15378"/>
        <dbReference type="ChEBI" id="CHEBI:16389"/>
        <dbReference type="ChEBI" id="CHEBI:17976"/>
        <dbReference type="ChEBI" id="CHEBI:57540"/>
        <dbReference type="ChEBI" id="CHEBI:57945"/>
        <dbReference type="EC" id="7.1.1.2"/>
    </reaction>
</comment>
<evidence type="ECO:0000256" key="7">
    <source>
        <dbReference type="ARBA" id="ARBA00023027"/>
    </source>
</evidence>
<evidence type="ECO:0000256" key="5">
    <source>
        <dbReference type="ARBA" id="ARBA00022967"/>
    </source>
</evidence>
<dbReference type="Pfam" id="PF00420">
    <property type="entry name" value="Oxidored_q2"/>
    <property type="match status" value="1"/>
</dbReference>
<evidence type="ECO:0000256" key="3">
    <source>
        <dbReference type="ARBA" id="ARBA00016612"/>
    </source>
</evidence>
<keyword evidence="6 11" id="KW-1133">Transmembrane helix</keyword>
<geneLocation type="mitochondrion" evidence="12"/>
<organism evidence="12">
    <name type="scientific">Bothropolys sp. SP-2004</name>
    <dbReference type="NCBI Taxonomy" id="292347"/>
    <lineage>
        <taxon>Eukaryota</taxon>
        <taxon>Metazoa</taxon>
        <taxon>Ecdysozoa</taxon>
        <taxon>Arthropoda</taxon>
        <taxon>Myriapoda</taxon>
        <taxon>Chilopoda</taxon>
        <taxon>Pleurostigmophora</taxon>
        <taxon>Lithobiomorpha</taxon>
        <taxon>Ethopolyidae</taxon>
        <taxon>Bothropolys</taxon>
    </lineage>
</organism>
<gene>
    <name evidence="12" type="primary">ND4L</name>
</gene>
<evidence type="ECO:0000256" key="9">
    <source>
        <dbReference type="ARBA" id="ARBA00031586"/>
    </source>
</evidence>
<keyword evidence="12" id="KW-0496">Mitochondrion</keyword>
<keyword evidence="5" id="KW-1278">Translocase</keyword>
<evidence type="ECO:0000256" key="1">
    <source>
        <dbReference type="ARBA" id="ARBA00004141"/>
    </source>
</evidence>
<proteinExistence type="inferred from homology"/>